<organism evidence="4 5">
    <name type="scientific">Triticum urartu</name>
    <name type="common">Red wild einkorn</name>
    <name type="synonym">Crithodium urartu</name>
    <dbReference type="NCBI Taxonomy" id="4572"/>
    <lineage>
        <taxon>Eukaryota</taxon>
        <taxon>Viridiplantae</taxon>
        <taxon>Streptophyta</taxon>
        <taxon>Embryophyta</taxon>
        <taxon>Tracheophyta</taxon>
        <taxon>Spermatophyta</taxon>
        <taxon>Magnoliopsida</taxon>
        <taxon>Liliopsida</taxon>
        <taxon>Poales</taxon>
        <taxon>Poaceae</taxon>
        <taxon>BOP clade</taxon>
        <taxon>Pooideae</taxon>
        <taxon>Triticodae</taxon>
        <taxon>Triticeae</taxon>
        <taxon>Triticinae</taxon>
        <taxon>Triticum</taxon>
    </lineage>
</organism>
<dbReference type="Proteomes" id="UP000015106">
    <property type="component" value="Chromosome 5"/>
</dbReference>
<evidence type="ECO:0000313" key="4">
    <source>
        <dbReference type="EnsemblPlants" id="TuG1812G0500005685.01.T01"/>
    </source>
</evidence>
<dbReference type="GO" id="GO:0008234">
    <property type="term" value="F:cysteine-type peptidase activity"/>
    <property type="evidence" value="ECO:0007669"/>
    <property type="project" value="InterPro"/>
</dbReference>
<dbReference type="GO" id="GO:0006508">
    <property type="term" value="P:proteolysis"/>
    <property type="evidence" value="ECO:0007669"/>
    <property type="project" value="UniProtKB-KW"/>
</dbReference>
<name>A0A8R7QLQ8_TRIUA</name>
<dbReference type="Gramene" id="TuG1812G0500005685.01.T01">
    <property type="protein sequence ID" value="TuG1812G0500005685.01.T01"/>
    <property type="gene ID" value="TuG1812G0500005685.01"/>
</dbReference>
<protein>
    <recommendedName>
        <fullName evidence="3">Ubiquitin-like protease family profile domain-containing protein</fullName>
    </recommendedName>
</protein>
<proteinExistence type="predicted"/>
<keyword evidence="5" id="KW-1185">Reference proteome</keyword>
<reference evidence="5" key="1">
    <citation type="journal article" date="2013" name="Nature">
        <title>Draft genome of the wheat A-genome progenitor Triticum urartu.</title>
        <authorList>
            <person name="Ling H.Q."/>
            <person name="Zhao S."/>
            <person name="Liu D."/>
            <person name="Wang J."/>
            <person name="Sun H."/>
            <person name="Zhang C."/>
            <person name="Fan H."/>
            <person name="Li D."/>
            <person name="Dong L."/>
            <person name="Tao Y."/>
            <person name="Gao C."/>
            <person name="Wu H."/>
            <person name="Li Y."/>
            <person name="Cui Y."/>
            <person name="Guo X."/>
            <person name="Zheng S."/>
            <person name="Wang B."/>
            <person name="Yu K."/>
            <person name="Liang Q."/>
            <person name="Yang W."/>
            <person name="Lou X."/>
            <person name="Chen J."/>
            <person name="Feng M."/>
            <person name="Jian J."/>
            <person name="Zhang X."/>
            <person name="Luo G."/>
            <person name="Jiang Y."/>
            <person name="Liu J."/>
            <person name="Wang Z."/>
            <person name="Sha Y."/>
            <person name="Zhang B."/>
            <person name="Wu H."/>
            <person name="Tang D."/>
            <person name="Shen Q."/>
            <person name="Xue P."/>
            <person name="Zou S."/>
            <person name="Wang X."/>
            <person name="Liu X."/>
            <person name="Wang F."/>
            <person name="Yang Y."/>
            <person name="An X."/>
            <person name="Dong Z."/>
            <person name="Zhang K."/>
            <person name="Zhang X."/>
            <person name="Luo M.C."/>
            <person name="Dvorak J."/>
            <person name="Tong Y."/>
            <person name="Wang J."/>
            <person name="Yang H."/>
            <person name="Li Z."/>
            <person name="Wang D."/>
            <person name="Zhang A."/>
            <person name="Wang J."/>
        </authorList>
    </citation>
    <scope>NUCLEOTIDE SEQUENCE</scope>
    <source>
        <strain evidence="5">cv. G1812</strain>
    </source>
</reference>
<dbReference type="InterPro" id="IPR003653">
    <property type="entry name" value="Peptidase_C48_C"/>
</dbReference>
<evidence type="ECO:0000313" key="5">
    <source>
        <dbReference type="Proteomes" id="UP000015106"/>
    </source>
</evidence>
<reference evidence="4" key="3">
    <citation type="submission" date="2022-06" db="UniProtKB">
        <authorList>
            <consortium name="EnsemblPlants"/>
        </authorList>
    </citation>
    <scope>IDENTIFICATION</scope>
</reference>
<dbReference type="AlphaFoldDB" id="A0A8R7QLQ8"/>
<accession>A0A8R7QLQ8</accession>
<reference evidence="4" key="2">
    <citation type="submission" date="2018-03" db="EMBL/GenBank/DDBJ databases">
        <title>The Triticum urartu genome reveals the dynamic nature of wheat genome evolution.</title>
        <authorList>
            <person name="Ling H."/>
            <person name="Ma B."/>
            <person name="Shi X."/>
            <person name="Liu H."/>
            <person name="Dong L."/>
            <person name="Sun H."/>
            <person name="Cao Y."/>
            <person name="Gao Q."/>
            <person name="Zheng S."/>
            <person name="Li Y."/>
            <person name="Yu Y."/>
            <person name="Du H."/>
            <person name="Qi M."/>
            <person name="Li Y."/>
            <person name="Yu H."/>
            <person name="Cui Y."/>
            <person name="Wang N."/>
            <person name="Chen C."/>
            <person name="Wu H."/>
            <person name="Zhao Y."/>
            <person name="Zhang J."/>
            <person name="Li Y."/>
            <person name="Zhou W."/>
            <person name="Zhang B."/>
            <person name="Hu W."/>
            <person name="Eijk M."/>
            <person name="Tang J."/>
            <person name="Witsenboer H."/>
            <person name="Zhao S."/>
            <person name="Li Z."/>
            <person name="Zhang A."/>
            <person name="Wang D."/>
            <person name="Liang C."/>
        </authorList>
    </citation>
    <scope>NUCLEOTIDE SEQUENCE [LARGE SCALE GENOMIC DNA]</scope>
    <source>
        <strain evidence="4">cv. G1812</strain>
    </source>
</reference>
<feature type="domain" description="Ubiquitin-like protease family profile" evidence="3">
    <location>
        <begin position="2"/>
        <end position="33"/>
    </location>
</feature>
<keyword evidence="1" id="KW-0645">Protease</keyword>
<evidence type="ECO:0000256" key="1">
    <source>
        <dbReference type="ARBA" id="ARBA00022670"/>
    </source>
</evidence>
<sequence>MWTTNHLYFPVTIRKHWFSFIVSLKERPFAFLDLAFDE</sequence>
<evidence type="ECO:0000256" key="2">
    <source>
        <dbReference type="ARBA" id="ARBA00022801"/>
    </source>
</evidence>
<keyword evidence="2" id="KW-0378">Hydrolase</keyword>
<dbReference type="Pfam" id="PF02902">
    <property type="entry name" value="Peptidase_C48"/>
    <property type="match status" value="1"/>
</dbReference>
<evidence type="ECO:0000259" key="3">
    <source>
        <dbReference type="Pfam" id="PF02902"/>
    </source>
</evidence>
<dbReference type="EnsemblPlants" id="TuG1812G0500005685.01.T01">
    <property type="protein sequence ID" value="TuG1812G0500005685.01.T01"/>
    <property type="gene ID" value="TuG1812G0500005685.01"/>
</dbReference>